<protein>
    <submittedName>
        <fullName evidence="3">FAD-binding oxidoreductase</fullName>
    </submittedName>
</protein>
<keyword evidence="1" id="KW-0560">Oxidoreductase</keyword>
<accession>A0ABR9X5Y7</accession>
<feature type="domain" description="FAD dependent oxidoreductase" evidence="2">
    <location>
        <begin position="17"/>
        <end position="362"/>
    </location>
</feature>
<proteinExistence type="predicted"/>
<dbReference type="InterPro" id="IPR036188">
    <property type="entry name" value="FAD/NAD-bd_sf"/>
</dbReference>
<dbReference type="EMBL" id="JADFFK010000014">
    <property type="protein sequence ID" value="MBE9638861.1"/>
    <property type="molecule type" value="Genomic_DNA"/>
</dbReference>
<dbReference type="Pfam" id="PF01266">
    <property type="entry name" value="DAO"/>
    <property type="match status" value="1"/>
</dbReference>
<comment type="caution">
    <text evidence="3">The sequence shown here is derived from an EMBL/GenBank/DDBJ whole genome shotgun (WGS) entry which is preliminary data.</text>
</comment>
<evidence type="ECO:0000259" key="2">
    <source>
        <dbReference type="Pfam" id="PF01266"/>
    </source>
</evidence>
<dbReference type="SUPFAM" id="SSF51905">
    <property type="entry name" value="FAD/NAD(P)-binding domain"/>
    <property type="match status" value="1"/>
</dbReference>
<evidence type="ECO:0000313" key="4">
    <source>
        <dbReference type="Proteomes" id="UP000607796"/>
    </source>
</evidence>
<organism evidence="3 4">
    <name type="scientific">Salipiger mangrovisoli</name>
    <dbReference type="NCBI Taxonomy" id="2865933"/>
    <lineage>
        <taxon>Bacteria</taxon>
        <taxon>Pseudomonadati</taxon>
        <taxon>Pseudomonadota</taxon>
        <taxon>Alphaproteobacteria</taxon>
        <taxon>Rhodobacterales</taxon>
        <taxon>Roseobacteraceae</taxon>
        <taxon>Salipiger</taxon>
    </lineage>
</organism>
<evidence type="ECO:0000313" key="3">
    <source>
        <dbReference type="EMBL" id="MBE9638861.1"/>
    </source>
</evidence>
<dbReference type="Proteomes" id="UP000607796">
    <property type="component" value="Unassembled WGS sequence"/>
</dbReference>
<gene>
    <name evidence="3" type="ORF">IQ782_18560</name>
</gene>
<dbReference type="PANTHER" id="PTHR13847">
    <property type="entry name" value="SARCOSINE DEHYDROGENASE-RELATED"/>
    <property type="match status" value="1"/>
</dbReference>
<dbReference type="Gene3D" id="3.50.50.60">
    <property type="entry name" value="FAD/NAD(P)-binding domain"/>
    <property type="match status" value="1"/>
</dbReference>
<reference evidence="3 4" key="1">
    <citation type="journal article" date="2021" name="Int. J. Syst. Evol. Microbiol.">
        <title>Salipiger mangrovisoli sp. nov., isolated from mangrove soil and the proposal for the reclassification of Paraphaeobacter pallidus as Salipiger pallidus comb. nov.</title>
        <authorList>
            <person name="Du J."/>
            <person name="Liu Y."/>
            <person name="Pei T."/>
            <person name="Deng M.R."/>
            <person name="Zhu H."/>
        </authorList>
    </citation>
    <scope>NUCLEOTIDE SEQUENCE [LARGE SCALE GENOMIC DNA]</scope>
    <source>
        <strain evidence="3 4">6D45A</strain>
    </source>
</reference>
<sequence length="398" mass="42109">MPARFLTSLADLPARPDVTIVGGGIAGLATAWALSQRGVRPLLIERLPALAMLASRRSGEGVRAQWEHPGSIALARPSIDFYRDFAGHTGQDAGYRPIGYLYASRSATGAALLRDRVLRQQTAGLDDVTFLEPTALRAKVPSLSEDVAGGAFRADDGVVEIDRIIKGYLATMEADILLGCDLLVTRPGKESVTLRTTLGEIHTGQIVLATAARLPGLLVGLNQSLPLRLSRSAIQYVTLDGVDPEHPATIDSDLGSFWRPDHGGARMTASFRSTLFLDSFTDDPPVDPDYLAQAIATVAPLVPFWGRRSHEIHGGHIRSGSLLVTGDGLPLIGALPETPRVILNTGYGGHGVMMSPEGAARTAGIVLGAAPDPHTDPARFANPDNLPPAEPMTVNLAG</sequence>
<dbReference type="InterPro" id="IPR006076">
    <property type="entry name" value="FAD-dep_OxRdtase"/>
</dbReference>
<dbReference type="RefSeq" id="WP_194136153.1">
    <property type="nucleotide sequence ID" value="NZ_JADFFK010000014.1"/>
</dbReference>
<keyword evidence="4" id="KW-1185">Reference proteome</keyword>
<evidence type="ECO:0000256" key="1">
    <source>
        <dbReference type="ARBA" id="ARBA00023002"/>
    </source>
</evidence>
<name>A0ABR9X5Y7_9RHOB</name>
<dbReference type="Gene3D" id="3.30.9.10">
    <property type="entry name" value="D-Amino Acid Oxidase, subunit A, domain 2"/>
    <property type="match status" value="1"/>
</dbReference>